<dbReference type="InterPro" id="IPR016162">
    <property type="entry name" value="Ald_DH_N"/>
</dbReference>
<protein>
    <submittedName>
        <fullName evidence="4">Aldehyde dehydrogenase</fullName>
    </submittedName>
</protein>
<dbReference type="Gene3D" id="3.40.605.10">
    <property type="entry name" value="Aldehyde Dehydrogenase, Chain A, domain 1"/>
    <property type="match status" value="1"/>
</dbReference>
<sequence length="474" mass="51000">MIPGAKSAAGFVTVVAPWDRTPIGEVEMADAVAVEQALETAYALFRNRDGWLSRAKRIEILEKAQGLIRERAEYLAVESAREGGKPLLDSKVEIARAIDCLKICVESLRADAGEVIPMGVTASSANRIAFTQLEPIGVVVAISAFNHPFNLIVHQVGPALAAGCPVIVKPARTTPLMCMRFVEILREAGLPAEWCQPLMPENNELSSKLAADTRVAFLSFIGSAKVGWNLRSHLAPGARCALEHGGVAPVIVAADADLTQAVPLLAKGGFYHAGQVCVSVQRVFVARKLVKEFSEQLAEAAKKLVVGDPTLAETEVGPLIDPVEVDRIENWVNEALAGGAELLCGGRRLPNNCYAPTVLLNPAPDAKVSVHEVFGPVVCVYTFDEMDAAIADANRLPFAFQAAVFTRDIDTALRCGERLDASAVMVNDHTAFRVDWMPFAGLRHSGYGVGGITHTLHDMQVRKMTVIKSAEIKR</sequence>
<dbReference type="Pfam" id="PF00171">
    <property type="entry name" value="Aldedh"/>
    <property type="match status" value="1"/>
</dbReference>
<evidence type="ECO:0000256" key="1">
    <source>
        <dbReference type="ARBA" id="ARBA00009986"/>
    </source>
</evidence>
<organism evidence="4 5">
    <name type="scientific">Stenotrophobium rhamnosiphilum</name>
    <dbReference type="NCBI Taxonomy" id="2029166"/>
    <lineage>
        <taxon>Bacteria</taxon>
        <taxon>Pseudomonadati</taxon>
        <taxon>Pseudomonadota</taxon>
        <taxon>Gammaproteobacteria</taxon>
        <taxon>Nevskiales</taxon>
        <taxon>Nevskiaceae</taxon>
        <taxon>Stenotrophobium</taxon>
    </lineage>
</organism>
<keyword evidence="2" id="KW-0560">Oxidoreductase</keyword>
<evidence type="ECO:0000259" key="3">
    <source>
        <dbReference type="Pfam" id="PF00171"/>
    </source>
</evidence>
<dbReference type="PANTHER" id="PTHR42991:SF1">
    <property type="entry name" value="ALDEHYDE DEHYDROGENASE"/>
    <property type="match status" value="1"/>
</dbReference>
<evidence type="ECO:0000256" key="2">
    <source>
        <dbReference type="ARBA" id="ARBA00023002"/>
    </source>
</evidence>
<dbReference type="GO" id="GO:0008911">
    <property type="term" value="F:lactaldehyde dehydrogenase (NAD+) activity"/>
    <property type="evidence" value="ECO:0007669"/>
    <property type="project" value="TreeGrafter"/>
</dbReference>
<reference evidence="4 5" key="1">
    <citation type="submission" date="2018-04" db="EMBL/GenBank/DDBJ databases">
        <title>Novel species isolated from glacier.</title>
        <authorList>
            <person name="Liu Q."/>
            <person name="Xin Y.-H."/>
        </authorList>
    </citation>
    <scope>NUCLEOTIDE SEQUENCE [LARGE SCALE GENOMIC DNA]</scope>
    <source>
        <strain evidence="4 5">GT1R17</strain>
    </source>
</reference>
<evidence type="ECO:0000313" key="5">
    <source>
        <dbReference type="Proteomes" id="UP000244248"/>
    </source>
</evidence>
<dbReference type="Gene3D" id="3.40.309.10">
    <property type="entry name" value="Aldehyde Dehydrogenase, Chain A, domain 2"/>
    <property type="match status" value="1"/>
</dbReference>
<dbReference type="InterPro" id="IPR016163">
    <property type="entry name" value="Ald_DH_C"/>
</dbReference>
<dbReference type="SUPFAM" id="SSF53720">
    <property type="entry name" value="ALDH-like"/>
    <property type="match status" value="1"/>
</dbReference>
<keyword evidence="5" id="KW-1185">Reference proteome</keyword>
<dbReference type="InterPro" id="IPR015590">
    <property type="entry name" value="Aldehyde_DH_dom"/>
</dbReference>
<feature type="domain" description="Aldehyde dehydrogenase" evidence="3">
    <location>
        <begin position="11"/>
        <end position="463"/>
    </location>
</feature>
<dbReference type="AlphaFoldDB" id="A0A2T5ML54"/>
<dbReference type="InterPro" id="IPR016161">
    <property type="entry name" value="Ald_DH/histidinol_DH"/>
</dbReference>
<comment type="caution">
    <text evidence="4">The sequence shown here is derived from an EMBL/GenBank/DDBJ whole genome shotgun (WGS) entry which is preliminary data.</text>
</comment>
<accession>A0A2T5ML54</accession>
<gene>
    <name evidence="4" type="ORF">CJD38_02765</name>
</gene>
<comment type="similarity">
    <text evidence="1">Belongs to the aldehyde dehydrogenase family.</text>
</comment>
<dbReference type="OrthoDB" id="9768731at2"/>
<evidence type="ECO:0000313" key="4">
    <source>
        <dbReference type="EMBL" id="PTU33300.1"/>
    </source>
</evidence>
<dbReference type="Proteomes" id="UP000244248">
    <property type="component" value="Unassembled WGS sequence"/>
</dbReference>
<dbReference type="PANTHER" id="PTHR42991">
    <property type="entry name" value="ALDEHYDE DEHYDROGENASE"/>
    <property type="match status" value="1"/>
</dbReference>
<dbReference type="EMBL" id="QANS01000001">
    <property type="protein sequence ID" value="PTU33300.1"/>
    <property type="molecule type" value="Genomic_DNA"/>
</dbReference>
<name>A0A2T5ML54_9GAMM</name>
<dbReference type="InterPro" id="IPR051020">
    <property type="entry name" value="ALDH-related_metabolic_enz"/>
</dbReference>
<proteinExistence type="inferred from homology"/>